<name>A0A644UVA0_9ZZZZ</name>
<dbReference type="EMBL" id="VSSQ01000170">
    <property type="protein sequence ID" value="MPL83006.1"/>
    <property type="molecule type" value="Genomic_DNA"/>
</dbReference>
<accession>A0A644UVA0</accession>
<proteinExistence type="predicted"/>
<organism evidence="1">
    <name type="scientific">bioreactor metagenome</name>
    <dbReference type="NCBI Taxonomy" id="1076179"/>
    <lineage>
        <taxon>unclassified sequences</taxon>
        <taxon>metagenomes</taxon>
        <taxon>ecological metagenomes</taxon>
    </lineage>
</organism>
<sequence>MSRNIEAARELLNRLKKERDGYPRKVIGRITELYTGNNNKRPKPDTFKESSFMYIRSYNNDTGVRPFSGITFWNSPDINISPINNLGVYTTTLEGGTSYNIACRLHNRGDLMIPYPKVEFFLTSPTLGFNTTVAQHLGVTQLPALLLPASNMEANFVYNVPPAESGHKCLFARAWSFSPLDKPFDLFALDPRTDRHIAQKNLNFVPQATPYMFNVVHQPNALETIAFRPLSKDAVLNLQHPAFRDMKIMNITRPEILNRIKMEIVGKPATKVTVENANGALQMRSTGKGLSLDRQAALLKETEAIIHSVNAGRSSFSDHKKMLGIYREMNRNVAVTSMQIVIPGFGLKPGYAAAFDIININQVNGQIKGGITIVAMG</sequence>
<reference evidence="1" key="1">
    <citation type="submission" date="2019-08" db="EMBL/GenBank/DDBJ databases">
        <authorList>
            <person name="Kucharzyk K."/>
            <person name="Murdoch R.W."/>
            <person name="Higgins S."/>
            <person name="Loffler F."/>
        </authorList>
    </citation>
    <scope>NUCLEOTIDE SEQUENCE</scope>
</reference>
<gene>
    <name evidence="1" type="ORF">SDC9_28956</name>
</gene>
<evidence type="ECO:0000313" key="1">
    <source>
        <dbReference type="EMBL" id="MPL83006.1"/>
    </source>
</evidence>
<dbReference type="AlphaFoldDB" id="A0A644UVA0"/>
<comment type="caution">
    <text evidence="1">The sequence shown here is derived from an EMBL/GenBank/DDBJ whole genome shotgun (WGS) entry which is preliminary data.</text>
</comment>
<protein>
    <submittedName>
        <fullName evidence="1">Uncharacterized protein</fullName>
    </submittedName>
</protein>